<reference evidence="1" key="1">
    <citation type="submission" date="2022-08" db="EMBL/GenBank/DDBJ databases">
        <title>Whole genome sequencing of non-tuberculosis mycobacteria type-strains.</title>
        <authorList>
            <person name="Igarashi Y."/>
            <person name="Osugi A."/>
            <person name="Mitarai S."/>
        </authorList>
    </citation>
    <scope>NUCLEOTIDE SEQUENCE</scope>
    <source>
        <strain evidence="1">DSM 45127</strain>
    </source>
</reference>
<keyword evidence="2" id="KW-1185">Reference proteome</keyword>
<name>A0ABY3VQV1_9MYCO</name>
<dbReference type="CDD" id="cd07819">
    <property type="entry name" value="SRPBCC_2"/>
    <property type="match status" value="1"/>
</dbReference>
<evidence type="ECO:0000313" key="1">
    <source>
        <dbReference type="EMBL" id="UMB70506.1"/>
    </source>
</evidence>
<organism evidence="1 2">
    <name type="scientific">Mycobacterium paraterrae</name>
    <dbReference type="NCBI Taxonomy" id="577492"/>
    <lineage>
        <taxon>Bacteria</taxon>
        <taxon>Bacillati</taxon>
        <taxon>Actinomycetota</taxon>
        <taxon>Actinomycetes</taxon>
        <taxon>Mycobacteriales</taxon>
        <taxon>Mycobacteriaceae</taxon>
        <taxon>Mycobacterium</taxon>
    </lineage>
</organism>
<dbReference type="PANTHER" id="PTHR39683:SF4">
    <property type="entry name" value="COENZYME Q-BINDING PROTEIN COQ10 START DOMAIN-CONTAINING PROTEIN"/>
    <property type="match status" value="1"/>
</dbReference>
<protein>
    <submittedName>
        <fullName evidence="1">SRPBCC family protein</fullName>
    </submittedName>
</protein>
<dbReference type="Pfam" id="PF10604">
    <property type="entry name" value="Polyketide_cyc2"/>
    <property type="match status" value="1"/>
</dbReference>
<dbReference type="InterPro" id="IPR023393">
    <property type="entry name" value="START-like_dom_sf"/>
</dbReference>
<dbReference type="Gene3D" id="3.30.530.20">
    <property type="match status" value="1"/>
</dbReference>
<sequence>MAINETREIVIEATPEEILDVIGDMDTVTDWSPPHQSAEVLEEDKDGRPLKVKMKVKAAGITDEQVIAYTWGENKVSWTLVSSGQQRSQDASYTLTPDGDKTKVVFAISVDPVVPLPGFVIKRAIKGTVDTGTKGLRDQVLKVKKESA</sequence>
<dbReference type="RefSeq" id="WP_240262246.1">
    <property type="nucleotide sequence ID" value="NZ_CP092488.2"/>
</dbReference>
<dbReference type="EMBL" id="CP092488">
    <property type="protein sequence ID" value="UMB70506.1"/>
    <property type="molecule type" value="Genomic_DNA"/>
</dbReference>
<dbReference type="PANTHER" id="PTHR39683">
    <property type="entry name" value="CONSERVED PROTEIN TB16.3"/>
    <property type="match status" value="1"/>
</dbReference>
<accession>A0ABY3VQV1</accession>
<gene>
    <name evidence="1" type="ORF">MKK62_04050</name>
</gene>
<dbReference type="InterPro" id="IPR019587">
    <property type="entry name" value="Polyketide_cyclase/dehydratase"/>
</dbReference>
<dbReference type="Proteomes" id="UP001055336">
    <property type="component" value="Chromosome"/>
</dbReference>
<dbReference type="SUPFAM" id="SSF55961">
    <property type="entry name" value="Bet v1-like"/>
    <property type="match status" value="1"/>
</dbReference>
<proteinExistence type="predicted"/>
<evidence type="ECO:0000313" key="2">
    <source>
        <dbReference type="Proteomes" id="UP001055336"/>
    </source>
</evidence>